<evidence type="ECO:0000256" key="3">
    <source>
        <dbReference type="RuleBase" id="RU361277"/>
    </source>
</evidence>
<dbReference type="SUPFAM" id="SSF51735">
    <property type="entry name" value="NAD(P)-binding Rossmann-fold domains"/>
    <property type="match status" value="1"/>
</dbReference>
<dbReference type="InterPro" id="IPR047618">
    <property type="entry name" value="QOR-like"/>
</dbReference>
<reference evidence="5 6" key="1">
    <citation type="journal article" date="2020" name="Fungal Divers.">
        <title>Resolving the Mortierellaceae phylogeny through synthesis of multi-gene phylogenetics and phylogenomics.</title>
        <authorList>
            <person name="Vandepol N."/>
            <person name="Liber J."/>
            <person name="Desiro A."/>
            <person name="Na H."/>
            <person name="Kennedy M."/>
            <person name="Barry K."/>
            <person name="Grigoriev I.V."/>
            <person name="Miller A.N."/>
            <person name="O'Donnell K."/>
            <person name="Stajich J.E."/>
            <person name="Bonito G."/>
        </authorList>
    </citation>
    <scope>NUCLEOTIDE SEQUENCE [LARGE SCALE GENOMIC DNA]</scope>
    <source>
        <strain evidence="5 6">AD045</strain>
    </source>
</reference>
<dbReference type="Proteomes" id="UP001194696">
    <property type="component" value="Unassembled WGS sequence"/>
</dbReference>
<evidence type="ECO:0000259" key="4">
    <source>
        <dbReference type="SMART" id="SM00829"/>
    </source>
</evidence>
<dbReference type="InterPro" id="IPR002328">
    <property type="entry name" value="ADH_Zn_CS"/>
</dbReference>
<keyword evidence="3" id="KW-0862">Zinc</keyword>
<dbReference type="PROSITE" id="PS00059">
    <property type="entry name" value="ADH_ZINC"/>
    <property type="match status" value="1"/>
</dbReference>
<dbReference type="Gene3D" id="3.40.50.720">
    <property type="entry name" value="NAD(P)-binding Rossmann-like Domain"/>
    <property type="match status" value="1"/>
</dbReference>
<dbReference type="PANTHER" id="PTHR48106:SF13">
    <property type="entry name" value="QUINONE OXIDOREDUCTASE-RELATED"/>
    <property type="match status" value="1"/>
</dbReference>
<dbReference type="Gene3D" id="3.90.180.10">
    <property type="entry name" value="Medium-chain alcohol dehydrogenases, catalytic domain"/>
    <property type="match status" value="1"/>
</dbReference>
<evidence type="ECO:0000313" key="6">
    <source>
        <dbReference type="Proteomes" id="UP001194696"/>
    </source>
</evidence>
<evidence type="ECO:0000313" key="5">
    <source>
        <dbReference type="EMBL" id="KAG0292869.1"/>
    </source>
</evidence>
<dbReference type="CDD" id="cd05286">
    <property type="entry name" value="QOR2"/>
    <property type="match status" value="1"/>
</dbReference>
<dbReference type="InterPro" id="IPR011032">
    <property type="entry name" value="GroES-like_sf"/>
</dbReference>
<dbReference type="Pfam" id="PF08240">
    <property type="entry name" value="ADH_N"/>
    <property type="match status" value="1"/>
</dbReference>
<comment type="similarity">
    <text evidence="3">Belongs to the zinc-containing alcohol dehydrogenase family.</text>
</comment>
<protein>
    <submittedName>
        <fullName evidence="5">NADPH:quinone reductase</fullName>
    </submittedName>
</protein>
<dbReference type="InterPro" id="IPR013149">
    <property type="entry name" value="ADH-like_C"/>
</dbReference>
<proteinExistence type="inferred from homology"/>
<accession>A0ABQ7K6R1</accession>
<evidence type="ECO:0000256" key="2">
    <source>
        <dbReference type="ARBA" id="ARBA00023002"/>
    </source>
</evidence>
<gene>
    <name evidence="5" type="primary">ZTA1_2</name>
    <name evidence="5" type="ORF">BGZ96_003569</name>
</gene>
<dbReference type="InterPro" id="IPR020843">
    <property type="entry name" value="ER"/>
</dbReference>
<dbReference type="InterPro" id="IPR013154">
    <property type="entry name" value="ADH-like_N"/>
</dbReference>
<dbReference type="SMART" id="SM00829">
    <property type="entry name" value="PKS_ER"/>
    <property type="match status" value="1"/>
</dbReference>
<sequence>MVAITVRAIKVEQHGDASVLKPAIIPRPTFRPDQVLVKIAYSGVNYLDIIEREGSHPSPPPVDGGRSRTIPFIPGHEASGEIAEVGSEAEHGFKVGDRVAFIGIDTYAEYVAVDTVNLAKLPDHISLAEGAAFLLQGLTAVGLVRKGYTVQKGDWIVIHAAAGGVGLLATQLARLLGAHVIGTVSTEEKALLAKAAGAEHVVLINNGYETLEKKVNELTHGQGIHAVLDSVGQASFESSLNIVRRLGTLVLYGHASGIIPPFLLVRLSGKNVKVTWTDLDNYITTREEFTGLYGELSEYLAKGQLKIDIHKVYSFDEVQKAHLDLQGRKSTGKLLIKIV</sequence>
<dbReference type="SUPFAM" id="SSF50129">
    <property type="entry name" value="GroES-like"/>
    <property type="match status" value="1"/>
</dbReference>
<dbReference type="EMBL" id="JAAAIM010000178">
    <property type="protein sequence ID" value="KAG0292869.1"/>
    <property type="molecule type" value="Genomic_DNA"/>
</dbReference>
<comment type="cofactor">
    <cofactor evidence="3">
        <name>Zn(2+)</name>
        <dbReference type="ChEBI" id="CHEBI:29105"/>
    </cofactor>
</comment>
<comment type="caution">
    <text evidence="5">The sequence shown here is derived from an EMBL/GenBank/DDBJ whole genome shotgun (WGS) entry which is preliminary data.</text>
</comment>
<dbReference type="InterPro" id="IPR036291">
    <property type="entry name" value="NAD(P)-bd_dom_sf"/>
</dbReference>
<feature type="domain" description="Enoyl reductase (ER)" evidence="4">
    <location>
        <begin position="15"/>
        <end position="336"/>
    </location>
</feature>
<keyword evidence="6" id="KW-1185">Reference proteome</keyword>
<keyword evidence="1" id="KW-0521">NADP</keyword>
<dbReference type="PANTHER" id="PTHR48106">
    <property type="entry name" value="QUINONE OXIDOREDUCTASE PIG3-RELATED"/>
    <property type="match status" value="1"/>
</dbReference>
<keyword evidence="3" id="KW-0479">Metal-binding</keyword>
<keyword evidence="2" id="KW-0560">Oxidoreductase</keyword>
<name>A0ABQ7K6R1_9FUNG</name>
<dbReference type="Pfam" id="PF00107">
    <property type="entry name" value="ADH_zinc_N"/>
    <property type="match status" value="1"/>
</dbReference>
<evidence type="ECO:0000256" key="1">
    <source>
        <dbReference type="ARBA" id="ARBA00022857"/>
    </source>
</evidence>
<organism evidence="5 6">
    <name type="scientific">Linnemannia gamsii</name>
    <dbReference type="NCBI Taxonomy" id="64522"/>
    <lineage>
        <taxon>Eukaryota</taxon>
        <taxon>Fungi</taxon>
        <taxon>Fungi incertae sedis</taxon>
        <taxon>Mucoromycota</taxon>
        <taxon>Mortierellomycotina</taxon>
        <taxon>Mortierellomycetes</taxon>
        <taxon>Mortierellales</taxon>
        <taxon>Mortierellaceae</taxon>
        <taxon>Linnemannia</taxon>
    </lineage>
</organism>